<sequence>MEDVTVTVVQPPSILPVQLKHEIPDPQQPENADEMRAEEIVDETDKENDRTLENTDNVSDNKSEKEANNRKETLPGVEKEEEPKSGEQAKRRKTPGLQVGRKSPGGVSAIKYPASILHNTYQYQRRERERRRRQKARMTDSGLSPSSSSFFPKVPHKPSTYQPTFDPNTYASRTHPSLPKIHGVGATANSSTSTYLPSLTQTFGKNQKSKNMRVTKTIYGNYQLPSIDRR</sequence>
<evidence type="ECO:0000313" key="3">
    <source>
        <dbReference type="Proteomes" id="UP001208570"/>
    </source>
</evidence>
<proteinExistence type="predicted"/>
<feature type="region of interest" description="Disordered" evidence="1">
    <location>
        <begin position="1"/>
        <end position="160"/>
    </location>
</feature>
<dbReference type="Proteomes" id="UP001208570">
    <property type="component" value="Unassembled WGS sequence"/>
</dbReference>
<accession>A0AAD9JQU3</accession>
<feature type="compositionally biased region" description="Basic and acidic residues" evidence="1">
    <location>
        <begin position="47"/>
        <end position="89"/>
    </location>
</feature>
<evidence type="ECO:0000313" key="2">
    <source>
        <dbReference type="EMBL" id="KAK2157236.1"/>
    </source>
</evidence>
<organism evidence="2 3">
    <name type="scientific">Paralvinella palmiformis</name>
    <dbReference type="NCBI Taxonomy" id="53620"/>
    <lineage>
        <taxon>Eukaryota</taxon>
        <taxon>Metazoa</taxon>
        <taxon>Spiralia</taxon>
        <taxon>Lophotrochozoa</taxon>
        <taxon>Annelida</taxon>
        <taxon>Polychaeta</taxon>
        <taxon>Sedentaria</taxon>
        <taxon>Canalipalpata</taxon>
        <taxon>Terebellida</taxon>
        <taxon>Terebelliformia</taxon>
        <taxon>Alvinellidae</taxon>
        <taxon>Paralvinella</taxon>
    </lineage>
</organism>
<feature type="compositionally biased region" description="Low complexity" evidence="1">
    <location>
        <begin position="144"/>
        <end position="159"/>
    </location>
</feature>
<gene>
    <name evidence="2" type="ORF">LSH36_195g07031</name>
</gene>
<reference evidence="2" key="1">
    <citation type="journal article" date="2023" name="Mol. Biol. Evol.">
        <title>Third-Generation Sequencing Reveals the Adaptive Role of the Epigenome in Three Deep-Sea Polychaetes.</title>
        <authorList>
            <person name="Perez M."/>
            <person name="Aroh O."/>
            <person name="Sun Y."/>
            <person name="Lan Y."/>
            <person name="Juniper S.K."/>
            <person name="Young C.R."/>
            <person name="Angers B."/>
            <person name="Qian P.Y."/>
        </authorList>
    </citation>
    <scope>NUCLEOTIDE SEQUENCE</scope>
    <source>
        <strain evidence="2">P08H-3</strain>
    </source>
</reference>
<protein>
    <submittedName>
        <fullName evidence="2">Uncharacterized protein</fullName>
    </submittedName>
</protein>
<name>A0AAD9JQU3_9ANNE</name>
<evidence type="ECO:0000256" key="1">
    <source>
        <dbReference type="SAM" id="MobiDB-lite"/>
    </source>
</evidence>
<comment type="caution">
    <text evidence="2">The sequence shown here is derived from an EMBL/GenBank/DDBJ whole genome shotgun (WGS) entry which is preliminary data.</text>
</comment>
<keyword evidence="3" id="KW-1185">Reference proteome</keyword>
<dbReference type="EMBL" id="JAODUP010000195">
    <property type="protein sequence ID" value="KAK2157236.1"/>
    <property type="molecule type" value="Genomic_DNA"/>
</dbReference>
<dbReference type="AlphaFoldDB" id="A0AAD9JQU3"/>